<dbReference type="Proteomes" id="UP000178636">
    <property type="component" value="Unassembled WGS sequence"/>
</dbReference>
<protein>
    <submittedName>
        <fullName evidence="1">Uncharacterized protein</fullName>
    </submittedName>
</protein>
<dbReference type="STRING" id="1798664.A3C93_00460"/>
<comment type="caution">
    <text evidence="1">The sequence shown here is derived from an EMBL/GenBank/DDBJ whole genome shotgun (WGS) entry which is preliminary data.</text>
</comment>
<dbReference type="EMBL" id="MHLO01000028">
    <property type="protein sequence ID" value="OGZ11859.1"/>
    <property type="molecule type" value="Genomic_DNA"/>
</dbReference>
<reference evidence="1 2" key="1">
    <citation type="journal article" date="2016" name="Nat. Commun.">
        <title>Thousands of microbial genomes shed light on interconnected biogeochemical processes in an aquifer system.</title>
        <authorList>
            <person name="Anantharaman K."/>
            <person name="Brown C.T."/>
            <person name="Hug L.A."/>
            <person name="Sharon I."/>
            <person name="Castelle C.J."/>
            <person name="Probst A.J."/>
            <person name="Thomas B.C."/>
            <person name="Singh A."/>
            <person name="Wilkins M.J."/>
            <person name="Karaoz U."/>
            <person name="Brodie E.L."/>
            <person name="Williams K.H."/>
            <person name="Hubbard S.S."/>
            <person name="Banfield J.F."/>
        </authorList>
    </citation>
    <scope>NUCLEOTIDE SEQUENCE [LARGE SCALE GENOMIC DNA]</scope>
</reference>
<evidence type="ECO:0000313" key="1">
    <source>
        <dbReference type="EMBL" id="OGZ11859.1"/>
    </source>
</evidence>
<gene>
    <name evidence="1" type="ORF">A3C93_00460</name>
</gene>
<name>A0A1G2DE08_9BACT</name>
<proteinExistence type="predicted"/>
<accession>A0A1G2DE08</accession>
<sequence>MRKAQMELKDHIRAVASFSLDPFNEEALLEATREVEESIAKAKAGETTLLKADIWNAAAIFVGLEKKGRLDATKAYPALRACIAHIISTCPGIRRELVIMFAPFPNLNAALL</sequence>
<evidence type="ECO:0000313" key="2">
    <source>
        <dbReference type="Proteomes" id="UP000178636"/>
    </source>
</evidence>
<organism evidence="1 2">
    <name type="scientific">Candidatus Lloydbacteria bacterium RIFCSPHIGHO2_02_FULL_54_17</name>
    <dbReference type="NCBI Taxonomy" id="1798664"/>
    <lineage>
        <taxon>Bacteria</taxon>
        <taxon>Candidatus Lloydiibacteriota</taxon>
    </lineage>
</organism>
<dbReference type="AlphaFoldDB" id="A0A1G2DE08"/>